<name>A0A8E2JVG5_9PEZI</name>
<proteinExistence type="predicted"/>
<protein>
    <submittedName>
        <fullName evidence="2">Uncharacterized protein</fullName>
    </submittedName>
</protein>
<organism evidence="2 3">
    <name type="scientific">Glonium stellatum</name>
    <dbReference type="NCBI Taxonomy" id="574774"/>
    <lineage>
        <taxon>Eukaryota</taxon>
        <taxon>Fungi</taxon>
        <taxon>Dikarya</taxon>
        <taxon>Ascomycota</taxon>
        <taxon>Pezizomycotina</taxon>
        <taxon>Dothideomycetes</taxon>
        <taxon>Pleosporomycetidae</taxon>
        <taxon>Gloniales</taxon>
        <taxon>Gloniaceae</taxon>
        <taxon>Glonium</taxon>
    </lineage>
</organism>
<dbReference type="AlphaFoldDB" id="A0A8E2JVG5"/>
<feature type="compositionally biased region" description="Polar residues" evidence="1">
    <location>
        <begin position="233"/>
        <end position="246"/>
    </location>
</feature>
<evidence type="ECO:0000313" key="3">
    <source>
        <dbReference type="Proteomes" id="UP000250140"/>
    </source>
</evidence>
<reference evidence="2 3" key="1">
    <citation type="journal article" date="2016" name="Nat. Commun.">
        <title>Ectomycorrhizal ecology is imprinted in the genome of the dominant symbiotic fungus Cenococcum geophilum.</title>
        <authorList>
            <consortium name="DOE Joint Genome Institute"/>
            <person name="Peter M."/>
            <person name="Kohler A."/>
            <person name="Ohm R.A."/>
            <person name="Kuo A."/>
            <person name="Krutzmann J."/>
            <person name="Morin E."/>
            <person name="Arend M."/>
            <person name="Barry K.W."/>
            <person name="Binder M."/>
            <person name="Choi C."/>
            <person name="Clum A."/>
            <person name="Copeland A."/>
            <person name="Grisel N."/>
            <person name="Haridas S."/>
            <person name="Kipfer T."/>
            <person name="LaButti K."/>
            <person name="Lindquist E."/>
            <person name="Lipzen A."/>
            <person name="Maire R."/>
            <person name="Meier B."/>
            <person name="Mihaltcheva S."/>
            <person name="Molinier V."/>
            <person name="Murat C."/>
            <person name="Poggeler S."/>
            <person name="Quandt C.A."/>
            <person name="Sperisen C."/>
            <person name="Tritt A."/>
            <person name="Tisserant E."/>
            <person name="Crous P.W."/>
            <person name="Henrissat B."/>
            <person name="Nehls U."/>
            <person name="Egli S."/>
            <person name="Spatafora J.W."/>
            <person name="Grigoriev I.V."/>
            <person name="Martin F.M."/>
        </authorList>
    </citation>
    <scope>NUCLEOTIDE SEQUENCE [LARGE SCALE GENOMIC DNA]</scope>
    <source>
        <strain evidence="2 3">CBS 207.34</strain>
    </source>
</reference>
<sequence length="266" mass="29767">MTRPAYLSGLEDENQDIGFGHSREKRCRVFQRCTSESVLEVDLPWPVLFHSALYNQEVNNSLLRLINTSIRVLAYRHFGISERMPNDGSIEEQRTVDVMKACSAIRNCAASSKHSNLSLVSTDFSSNQSSIDTHRRATPLSRLHKPQQVQGKHITEHHFHIAQLPTPSPKCKAPKLSPRKRTPKRTSQLLLKTLPRNSPSALLTPHHRPATTSCHLAQAPKRPHATTAPRAFPSSQPAPITTNATPTCPHVRARKPSARWPSCRPC</sequence>
<dbReference type="Proteomes" id="UP000250140">
    <property type="component" value="Unassembled WGS sequence"/>
</dbReference>
<feature type="region of interest" description="Disordered" evidence="1">
    <location>
        <begin position="214"/>
        <end position="266"/>
    </location>
</feature>
<accession>A0A8E2JVG5</accession>
<feature type="region of interest" description="Disordered" evidence="1">
    <location>
        <begin position="124"/>
        <end position="147"/>
    </location>
</feature>
<gene>
    <name evidence="2" type="ORF">AOQ84DRAFT_205057</name>
</gene>
<evidence type="ECO:0000313" key="2">
    <source>
        <dbReference type="EMBL" id="OCL10983.1"/>
    </source>
</evidence>
<keyword evidence="3" id="KW-1185">Reference proteome</keyword>
<feature type="region of interest" description="Disordered" evidence="1">
    <location>
        <begin position="160"/>
        <end position="190"/>
    </location>
</feature>
<dbReference type="EMBL" id="KV749132">
    <property type="protein sequence ID" value="OCL10983.1"/>
    <property type="molecule type" value="Genomic_DNA"/>
</dbReference>
<evidence type="ECO:0000256" key="1">
    <source>
        <dbReference type="SAM" id="MobiDB-lite"/>
    </source>
</evidence>